<dbReference type="AlphaFoldDB" id="A0A820TC80"/>
<dbReference type="Proteomes" id="UP000663848">
    <property type="component" value="Unassembled WGS sequence"/>
</dbReference>
<feature type="domain" description="MULE transposase" evidence="1">
    <location>
        <begin position="115"/>
        <end position="187"/>
    </location>
</feature>
<dbReference type="EMBL" id="CAJNYU010002707">
    <property type="protein sequence ID" value="CAF3592320.1"/>
    <property type="molecule type" value="Genomic_DNA"/>
</dbReference>
<evidence type="ECO:0000313" key="3">
    <source>
        <dbReference type="EMBL" id="CAF3592320.1"/>
    </source>
</evidence>
<evidence type="ECO:0000313" key="6">
    <source>
        <dbReference type="EMBL" id="CAF4544348.1"/>
    </source>
</evidence>
<dbReference type="Proteomes" id="UP000663869">
    <property type="component" value="Unassembled WGS sequence"/>
</dbReference>
<evidence type="ECO:0000313" key="7">
    <source>
        <dbReference type="EMBL" id="CAF4817296.1"/>
    </source>
</evidence>
<evidence type="ECO:0000313" key="2">
    <source>
        <dbReference type="EMBL" id="CAF3396499.1"/>
    </source>
</evidence>
<evidence type="ECO:0000313" key="4">
    <source>
        <dbReference type="EMBL" id="CAF4469937.1"/>
    </source>
</evidence>
<dbReference type="Proteomes" id="UP000663862">
    <property type="component" value="Unassembled WGS sequence"/>
</dbReference>
<evidence type="ECO:0000313" key="5">
    <source>
        <dbReference type="EMBL" id="CAF4527635.1"/>
    </source>
</evidence>
<comment type="caution">
    <text evidence="4">The sequence shown here is derived from an EMBL/GenBank/DDBJ whole genome shotgun (WGS) entry which is preliminary data.</text>
</comment>
<dbReference type="Proteomes" id="UP000663851">
    <property type="component" value="Unassembled WGS sequence"/>
</dbReference>
<protein>
    <recommendedName>
        <fullName evidence="1">MULE transposase domain-containing protein</fullName>
    </recommendedName>
</protein>
<dbReference type="EMBL" id="CAJOBP010005454">
    <property type="protein sequence ID" value="CAF4469937.1"/>
    <property type="molecule type" value="Genomic_DNA"/>
</dbReference>
<dbReference type="Proteomes" id="UP000663872">
    <property type="component" value="Unassembled WGS sequence"/>
</dbReference>
<reference evidence="4" key="1">
    <citation type="submission" date="2021-02" db="EMBL/GenBank/DDBJ databases">
        <authorList>
            <person name="Nowell W R."/>
        </authorList>
    </citation>
    <scope>NUCLEOTIDE SEQUENCE</scope>
</reference>
<name>A0A820TC80_9BILA</name>
<dbReference type="EMBL" id="CAJNYT010001119">
    <property type="protein sequence ID" value="CAF3396499.1"/>
    <property type="molecule type" value="Genomic_DNA"/>
</dbReference>
<dbReference type="EMBL" id="CAJOBQ010002186">
    <property type="protein sequence ID" value="CAF4544348.1"/>
    <property type="molecule type" value="Genomic_DNA"/>
</dbReference>
<dbReference type="Pfam" id="PF10551">
    <property type="entry name" value="MULE"/>
    <property type="match status" value="1"/>
</dbReference>
<dbReference type="EMBL" id="CAJOBR010005423">
    <property type="protein sequence ID" value="CAF4817296.1"/>
    <property type="molecule type" value="Genomic_DNA"/>
</dbReference>
<organism evidence="4 8">
    <name type="scientific">Rotaria socialis</name>
    <dbReference type="NCBI Taxonomy" id="392032"/>
    <lineage>
        <taxon>Eukaryota</taxon>
        <taxon>Metazoa</taxon>
        <taxon>Spiralia</taxon>
        <taxon>Gnathifera</taxon>
        <taxon>Rotifera</taxon>
        <taxon>Eurotatoria</taxon>
        <taxon>Bdelloidea</taxon>
        <taxon>Philodinida</taxon>
        <taxon>Philodinidae</taxon>
        <taxon>Rotaria</taxon>
    </lineage>
</organism>
<gene>
    <name evidence="3" type="ORF">FME351_LOCUS21518</name>
    <name evidence="2" type="ORF">GRG538_LOCUS9606</name>
    <name evidence="5" type="ORF">HFQ381_LOCUS29522</name>
    <name evidence="7" type="ORF">QYT958_LOCUS24840</name>
    <name evidence="6" type="ORF">TSG867_LOCUS24204</name>
    <name evidence="4" type="ORF">UJA718_LOCUS24113</name>
</gene>
<proteinExistence type="predicted"/>
<dbReference type="EMBL" id="CAJOBO010004694">
    <property type="protein sequence ID" value="CAF4527635.1"/>
    <property type="molecule type" value="Genomic_DNA"/>
</dbReference>
<dbReference type="InterPro" id="IPR018289">
    <property type="entry name" value="MULE_transposase_dom"/>
</dbReference>
<dbReference type="Proteomes" id="UP000663873">
    <property type="component" value="Unassembled WGS sequence"/>
</dbReference>
<keyword evidence="8" id="KW-1185">Reference proteome</keyword>
<evidence type="ECO:0000313" key="8">
    <source>
        <dbReference type="Proteomes" id="UP000663873"/>
    </source>
</evidence>
<accession>A0A820TC80</accession>
<sequence>MTLLYFTLLYYSGKEDVLYFTLLFQSSTLSRARRLQTPRIPDSQIFDFPESYTITLKNQPFLCIDQIIKRKTRVLVFASNEPLKLLFNSSVILMGSTFTSSPSIFSQVYCIHAIKYEQSFVCVFALLPDKKKSTYNFLFHELRNKAAQLNMIFHPNTIMSDFEETLADVIKSDFSNSLHVGCYFHYTQAIYRKSQRPGLSSEYAADEEIRNACRKIMALALMPVSLVLQAFDDLSELVLESSTIKFNLLKPLFRYFENQWLKNVYIQRWNVYGLKLRTNNNCEGEENRFNHLLIQMKGGLQTQPKTKKTQAIQQRIDTLYIRRDNGDVTSKELLEGLSFIVAKNIKPKRK</sequence>
<evidence type="ECO:0000259" key="1">
    <source>
        <dbReference type="Pfam" id="PF10551"/>
    </source>
</evidence>